<feature type="compositionally biased region" description="Low complexity" evidence="6">
    <location>
        <begin position="278"/>
        <end position="289"/>
    </location>
</feature>
<dbReference type="GO" id="GO:0016020">
    <property type="term" value="C:membrane"/>
    <property type="evidence" value="ECO:0007669"/>
    <property type="project" value="UniProtKB-SubCell"/>
</dbReference>
<dbReference type="PANTHER" id="PTHR33048">
    <property type="entry name" value="PTH11-LIKE INTEGRAL MEMBRANE PROTEIN (AFU_ORTHOLOGUE AFUA_5G11245)"/>
    <property type="match status" value="1"/>
</dbReference>
<dbReference type="InterPro" id="IPR049326">
    <property type="entry name" value="Rhodopsin_dom_fungi"/>
</dbReference>
<feature type="transmembrane region" description="Helical" evidence="7">
    <location>
        <begin position="121"/>
        <end position="140"/>
    </location>
</feature>
<feature type="transmembrane region" description="Helical" evidence="7">
    <location>
        <begin position="49"/>
        <end position="69"/>
    </location>
</feature>
<keyword evidence="10" id="KW-1185">Reference proteome</keyword>
<sequence length="329" mass="37517">MLYLLIRNEVEDNTGLIVATWLTTALSTIAFGAKLFARIRRFKRLYWDDFWVTLAWANAVPLCVSTYLILQKPHMRNGYDINVFLSRPIGQMLFYNVLWAIKISFLVFFRRLIPSHLKPLRLYWIVALTITIITYGGIWGTTPYQCWVKKGLNECERDPAVIKAKPVALGIAAGLIAFTDGLILVIPFVILSKVKQVSRNKKFILYALFSLQMITIIVPMIRCVFATTKLKSDRDFQVKWLSFLAHIEADIALTVACIGSLRSLFTQDGSSTQSGYPNSNEQSSQSNKNRYQSPLPTSRIQLRSWTSRSQEHKDSMELPLSNHPAPPPR</sequence>
<dbReference type="EMBL" id="KZ805397">
    <property type="protein sequence ID" value="PVH99198.1"/>
    <property type="molecule type" value="Genomic_DNA"/>
</dbReference>
<organism evidence="9 10">
    <name type="scientific">Periconia macrospinosa</name>
    <dbReference type="NCBI Taxonomy" id="97972"/>
    <lineage>
        <taxon>Eukaryota</taxon>
        <taxon>Fungi</taxon>
        <taxon>Dikarya</taxon>
        <taxon>Ascomycota</taxon>
        <taxon>Pezizomycotina</taxon>
        <taxon>Dothideomycetes</taxon>
        <taxon>Pleosporomycetidae</taxon>
        <taxon>Pleosporales</taxon>
        <taxon>Massarineae</taxon>
        <taxon>Periconiaceae</taxon>
        <taxon>Periconia</taxon>
    </lineage>
</organism>
<keyword evidence="3 7" id="KW-1133">Transmembrane helix</keyword>
<evidence type="ECO:0000256" key="4">
    <source>
        <dbReference type="ARBA" id="ARBA00023136"/>
    </source>
</evidence>
<feature type="region of interest" description="Disordered" evidence="6">
    <location>
        <begin position="271"/>
        <end position="329"/>
    </location>
</feature>
<keyword evidence="4 7" id="KW-0472">Membrane</keyword>
<evidence type="ECO:0000313" key="10">
    <source>
        <dbReference type="Proteomes" id="UP000244855"/>
    </source>
</evidence>
<dbReference type="PANTHER" id="PTHR33048:SF47">
    <property type="entry name" value="INTEGRAL MEMBRANE PROTEIN-RELATED"/>
    <property type="match status" value="1"/>
</dbReference>
<feature type="transmembrane region" description="Helical" evidence="7">
    <location>
        <begin position="15"/>
        <end position="37"/>
    </location>
</feature>
<dbReference type="Proteomes" id="UP000244855">
    <property type="component" value="Unassembled WGS sequence"/>
</dbReference>
<feature type="transmembrane region" description="Helical" evidence="7">
    <location>
        <begin position="89"/>
        <end position="109"/>
    </location>
</feature>
<protein>
    <recommendedName>
        <fullName evidence="8">Rhodopsin domain-containing protein</fullName>
    </recommendedName>
</protein>
<proteinExistence type="inferred from homology"/>
<gene>
    <name evidence="9" type="ORF">DM02DRAFT_712082</name>
</gene>
<feature type="transmembrane region" description="Helical" evidence="7">
    <location>
        <begin position="167"/>
        <end position="191"/>
    </location>
</feature>
<evidence type="ECO:0000256" key="6">
    <source>
        <dbReference type="SAM" id="MobiDB-lite"/>
    </source>
</evidence>
<feature type="transmembrane region" description="Helical" evidence="7">
    <location>
        <begin position="203"/>
        <end position="228"/>
    </location>
</feature>
<dbReference type="OrthoDB" id="444631at2759"/>
<dbReference type="InterPro" id="IPR052337">
    <property type="entry name" value="SAT4-like"/>
</dbReference>
<evidence type="ECO:0000259" key="8">
    <source>
        <dbReference type="Pfam" id="PF20684"/>
    </source>
</evidence>
<evidence type="ECO:0000256" key="7">
    <source>
        <dbReference type="SAM" id="Phobius"/>
    </source>
</evidence>
<dbReference type="AlphaFoldDB" id="A0A2V1DME0"/>
<name>A0A2V1DME0_9PLEO</name>
<evidence type="ECO:0000256" key="3">
    <source>
        <dbReference type="ARBA" id="ARBA00022989"/>
    </source>
</evidence>
<feature type="compositionally biased region" description="Polar residues" evidence="6">
    <location>
        <begin position="290"/>
        <end position="308"/>
    </location>
</feature>
<feature type="domain" description="Rhodopsin" evidence="8">
    <location>
        <begin position="34"/>
        <end position="266"/>
    </location>
</feature>
<evidence type="ECO:0000256" key="1">
    <source>
        <dbReference type="ARBA" id="ARBA00004141"/>
    </source>
</evidence>
<accession>A0A2V1DME0</accession>
<keyword evidence="2 7" id="KW-0812">Transmembrane</keyword>
<reference evidence="9 10" key="1">
    <citation type="journal article" date="2018" name="Sci. Rep.">
        <title>Comparative genomics provides insights into the lifestyle and reveals functional heterogeneity of dark septate endophytic fungi.</title>
        <authorList>
            <person name="Knapp D.G."/>
            <person name="Nemeth J.B."/>
            <person name="Barry K."/>
            <person name="Hainaut M."/>
            <person name="Henrissat B."/>
            <person name="Johnson J."/>
            <person name="Kuo A."/>
            <person name="Lim J.H.P."/>
            <person name="Lipzen A."/>
            <person name="Nolan M."/>
            <person name="Ohm R.A."/>
            <person name="Tamas L."/>
            <person name="Grigoriev I.V."/>
            <person name="Spatafora J.W."/>
            <person name="Nagy L.G."/>
            <person name="Kovacs G.M."/>
        </authorList>
    </citation>
    <scope>NUCLEOTIDE SEQUENCE [LARGE SCALE GENOMIC DNA]</scope>
    <source>
        <strain evidence="9 10">DSE2036</strain>
    </source>
</reference>
<evidence type="ECO:0000256" key="5">
    <source>
        <dbReference type="ARBA" id="ARBA00038359"/>
    </source>
</evidence>
<comment type="subcellular location">
    <subcellularLocation>
        <location evidence="1">Membrane</location>
        <topology evidence="1">Multi-pass membrane protein</topology>
    </subcellularLocation>
</comment>
<evidence type="ECO:0000313" key="9">
    <source>
        <dbReference type="EMBL" id="PVH99198.1"/>
    </source>
</evidence>
<comment type="similarity">
    <text evidence="5">Belongs to the SAT4 family.</text>
</comment>
<dbReference type="STRING" id="97972.A0A2V1DME0"/>
<evidence type="ECO:0000256" key="2">
    <source>
        <dbReference type="ARBA" id="ARBA00022692"/>
    </source>
</evidence>
<dbReference type="Pfam" id="PF20684">
    <property type="entry name" value="Fung_rhodopsin"/>
    <property type="match status" value="1"/>
</dbReference>